<dbReference type="GO" id="GO:0016829">
    <property type="term" value="F:lyase activity"/>
    <property type="evidence" value="ECO:0007669"/>
    <property type="project" value="UniProtKB-KW"/>
</dbReference>
<dbReference type="SUPFAM" id="SSF51735">
    <property type="entry name" value="NAD(P)-binding Rossmann-fold domains"/>
    <property type="match status" value="1"/>
</dbReference>
<evidence type="ECO:0000256" key="5">
    <source>
        <dbReference type="ARBA" id="ARBA00052703"/>
    </source>
</evidence>
<evidence type="ECO:0000256" key="7">
    <source>
        <dbReference type="ARBA" id="ARBA00070669"/>
    </source>
</evidence>
<dbReference type="InterPro" id="IPR023401">
    <property type="entry name" value="ODC_N"/>
</dbReference>
<comment type="catalytic activity">
    <reaction evidence="5">
        <text>L-proline + NADP(+) = 1-pyrroline-2-carboxylate + NADPH + H(+)</text>
        <dbReference type="Rhea" id="RHEA:20317"/>
        <dbReference type="ChEBI" id="CHEBI:15378"/>
        <dbReference type="ChEBI" id="CHEBI:39785"/>
        <dbReference type="ChEBI" id="CHEBI:57783"/>
        <dbReference type="ChEBI" id="CHEBI:58349"/>
        <dbReference type="ChEBI" id="CHEBI:60039"/>
        <dbReference type="EC" id="1.5.1.49"/>
    </reaction>
</comment>
<evidence type="ECO:0000256" key="2">
    <source>
        <dbReference type="ARBA" id="ARBA00023002"/>
    </source>
</evidence>
<dbReference type="FunFam" id="3.40.50.720:FF:000311">
    <property type="entry name" value="Ornithine cyclodeaminase"/>
    <property type="match status" value="1"/>
</dbReference>
<evidence type="ECO:0000256" key="1">
    <source>
        <dbReference type="ARBA" id="ARBA00008903"/>
    </source>
</evidence>
<proteinExistence type="inferred from homology"/>
<comment type="catalytic activity">
    <reaction evidence="4">
        <text>L-proline + NAD(+) = 1-pyrroline-2-carboxylate + NADH + H(+)</text>
        <dbReference type="Rhea" id="RHEA:20321"/>
        <dbReference type="ChEBI" id="CHEBI:15378"/>
        <dbReference type="ChEBI" id="CHEBI:39785"/>
        <dbReference type="ChEBI" id="CHEBI:57540"/>
        <dbReference type="ChEBI" id="CHEBI:57945"/>
        <dbReference type="ChEBI" id="CHEBI:60039"/>
        <dbReference type="EC" id="1.5.1.49"/>
    </reaction>
</comment>
<dbReference type="Proteomes" id="UP000055035">
    <property type="component" value="Unassembled WGS sequence"/>
</dbReference>
<dbReference type="PANTHER" id="PTHR13812:SF19">
    <property type="entry name" value="KETIMINE REDUCTASE MU-CRYSTALLIN"/>
    <property type="match status" value="1"/>
</dbReference>
<reference evidence="9 10" key="1">
    <citation type="submission" date="2015-11" db="EMBL/GenBank/DDBJ databases">
        <title>Genomic analysis of 38 Legionella species identifies large and diverse effector repertoires.</title>
        <authorList>
            <person name="Burstein D."/>
            <person name="Amaro F."/>
            <person name="Zusman T."/>
            <person name="Lifshitz Z."/>
            <person name="Cohen O."/>
            <person name="Gilbert J.A."/>
            <person name="Pupko T."/>
            <person name="Shuman H.A."/>
            <person name="Segal G."/>
        </authorList>
    </citation>
    <scope>NUCLEOTIDE SEQUENCE [LARGE SCALE GENOMIC DNA]</scope>
    <source>
        <strain evidence="9 10">BL-540</strain>
    </source>
</reference>
<dbReference type="FunFam" id="3.30.1780.10:FF:000002">
    <property type="entry name" value="Ornithine cyclodeaminase"/>
    <property type="match status" value="1"/>
</dbReference>
<dbReference type="EC" id="1.5.1.49" evidence="6"/>
<comment type="caution">
    <text evidence="9">The sequence shown here is derived from an EMBL/GenBank/DDBJ whole genome shotgun (WGS) entry which is preliminary data.</text>
</comment>
<protein>
    <recommendedName>
        <fullName evidence="7">Delta(1)-pyrroline-2-carboxylate reductase</fullName>
        <ecNumber evidence="6">1.5.1.49</ecNumber>
    </recommendedName>
    <alternativeName>
        <fullName evidence="8">Proline ketimine reductase</fullName>
    </alternativeName>
</protein>
<dbReference type="PIRSF" id="PIRSF001439">
    <property type="entry name" value="CryM"/>
    <property type="match status" value="1"/>
</dbReference>
<dbReference type="PANTHER" id="PTHR13812">
    <property type="entry name" value="KETIMINE REDUCTASE MU-CRYSTALLIN"/>
    <property type="match status" value="1"/>
</dbReference>
<dbReference type="InterPro" id="IPR003462">
    <property type="entry name" value="ODC_Mu_crystall"/>
</dbReference>
<comment type="similarity">
    <text evidence="1">Belongs to the ornithine cyclodeaminase/mu-crystallin family.</text>
</comment>
<keyword evidence="2" id="KW-0560">Oxidoreductase</keyword>
<organism evidence="9 10">
    <name type="scientific">Legionella jordanis</name>
    <dbReference type="NCBI Taxonomy" id="456"/>
    <lineage>
        <taxon>Bacteria</taxon>
        <taxon>Pseudomonadati</taxon>
        <taxon>Pseudomonadota</taxon>
        <taxon>Gammaproteobacteria</taxon>
        <taxon>Legionellales</taxon>
        <taxon>Legionellaceae</taxon>
        <taxon>Legionella</taxon>
    </lineage>
</organism>
<keyword evidence="10" id="KW-1185">Reference proteome</keyword>
<dbReference type="GO" id="GO:0019752">
    <property type="term" value="P:carboxylic acid metabolic process"/>
    <property type="evidence" value="ECO:0007669"/>
    <property type="project" value="UniProtKB-ARBA"/>
</dbReference>
<name>A0A0W0V8D4_9GAMM</name>
<dbReference type="Pfam" id="PF02423">
    <property type="entry name" value="OCD_Mu_crystall"/>
    <property type="match status" value="1"/>
</dbReference>
<keyword evidence="9" id="KW-0456">Lyase</keyword>
<dbReference type="STRING" id="456.Ljor_0658"/>
<dbReference type="GO" id="GO:0016491">
    <property type="term" value="F:oxidoreductase activity"/>
    <property type="evidence" value="ECO:0007669"/>
    <property type="project" value="UniProtKB-KW"/>
</dbReference>
<evidence type="ECO:0000313" key="9">
    <source>
        <dbReference type="EMBL" id="KTD16352.1"/>
    </source>
</evidence>
<evidence type="ECO:0000256" key="4">
    <source>
        <dbReference type="ARBA" id="ARBA00050354"/>
    </source>
</evidence>
<evidence type="ECO:0000256" key="6">
    <source>
        <dbReference type="ARBA" id="ARBA00067080"/>
    </source>
</evidence>
<dbReference type="PATRIC" id="fig|456.5.peg.695"/>
<dbReference type="InterPro" id="IPR036291">
    <property type="entry name" value="NAD(P)-bd_dom_sf"/>
</dbReference>
<dbReference type="Gene3D" id="3.40.50.720">
    <property type="entry name" value="NAD(P)-binding Rossmann-like Domain"/>
    <property type="match status" value="1"/>
</dbReference>
<dbReference type="RefSeq" id="WP_058470214.1">
    <property type="nucleotide sequence ID" value="NZ_CAAAIC010000004.1"/>
</dbReference>
<dbReference type="AlphaFoldDB" id="A0A0W0V8D4"/>
<accession>A0A0W0V8D4</accession>
<gene>
    <name evidence="9" type="ORF">Ljor_0658</name>
</gene>
<dbReference type="EMBL" id="LNYJ01000011">
    <property type="protein sequence ID" value="KTD16352.1"/>
    <property type="molecule type" value="Genomic_DNA"/>
</dbReference>
<dbReference type="OrthoDB" id="9809203at2"/>
<evidence type="ECO:0000256" key="3">
    <source>
        <dbReference type="ARBA" id="ARBA00023027"/>
    </source>
</evidence>
<evidence type="ECO:0000256" key="8">
    <source>
        <dbReference type="ARBA" id="ARBA00078572"/>
    </source>
</evidence>
<dbReference type="Gene3D" id="3.30.1780.10">
    <property type="entry name" value="ornithine cyclodeaminase, domain 1"/>
    <property type="match status" value="1"/>
</dbReference>
<sequence length="322" mass="34976">MALSLSLEDVKQCINMKEAIDCMEVAFKQLARDEVILPLRTAMPIKEEEGMSLCMPSYLPEQEALGLKVVSVFPKNRDKELPTIFGTILLLDAKTGELKAIMEGTYLTALRTGAVSGLATKYLSPERDCHLALIGAGGQAATQLQAVAAVRTIKKISIWSRNLESAEQFADTIKDHFEVEAHSELKQALKEADIICTATSSTEPLIHLNDIKPNAHINAIGSHTREMQEISADVLAKALIVVDQKKAALAEAGEIIAAVGSKTISKTDLKELGRLLLMKNTSTYKEKLTVFKSVGLAIQDISIAEAVYKNAVKNKLGTSFVL</sequence>
<evidence type="ECO:0000313" key="10">
    <source>
        <dbReference type="Proteomes" id="UP000055035"/>
    </source>
</evidence>
<dbReference type="GO" id="GO:0005737">
    <property type="term" value="C:cytoplasm"/>
    <property type="evidence" value="ECO:0007669"/>
    <property type="project" value="TreeGrafter"/>
</dbReference>
<keyword evidence="3" id="KW-0520">NAD</keyword>